<evidence type="ECO:0000313" key="3">
    <source>
        <dbReference type="Proteomes" id="UP001377830"/>
    </source>
</evidence>
<evidence type="ECO:0000256" key="1">
    <source>
        <dbReference type="SAM" id="MobiDB-lite"/>
    </source>
</evidence>
<organism evidence="2 3">
    <name type="scientific">Pectobacterium araliae</name>
    <dbReference type="NCBI Taxonomy" id="3073862"/>
    <lineage>
        <taxon>Bacteria</taxon>
        <taxon>Pseudomonadati</taxon>
        <taxon>Pseudomonadota</taxon>
        <taxon>Gammaproteobacteria</taxon>
        <taxon>Enterobacterales</taxon>
        <taxon>Pectobacteriaceae</taxon>
        <taxon>Pectobacterium</taxon>
    </lineage>
</organism>
<protein>
    <submittedName>
        <fullName evidence="2">Uncharacterized protein</fullName>
    </submittedName>
</protein>
<keyword evidence="3" id="KW-1185">Reference proteome</keyword>
<feature type="compositionally biased region" description="Polar residues" evidence="1">
    <location>
        <begin position="20"/>
        <end position="29"/>
    </location>
</feature>
<proteinExistence type="predicted"/>
<feature type="region of interest" description="Disordered" evidence="1">
    <location>
        <begin position="1"/>
        <end position="37"/>
    </location>
</feature>
<evidence type="ECO:0000313" key="2">
    <source>
        <dbReference type="EMBL" id="BES85599.1"/>
    </source>
</evidence>
<name>A0AAN0KHL0_9GAMM</name>
<gene>
    <name evidence="2" type="ORF">PEC302110_26960</name>
</gene>
<dbReference type="AlphaFoldDB" id="A0AAN0KHL0"/>
<reference evidence="3" key="1">
    <citation type="journal article" date="2024" name="Int. J. Syst. Evol. Microbiol.">
        <title>Pectobacterium araliae sp. nov., a pathogen causing bacterial soft rot of Japanese angelica tree in Japan.</title>
        <authorList>
            <person name="Sawada H."/>
            <person name="Someya N."/>
            <person name="Morohoshi T."/>
            <person name="Ono M."/>
            <person name="Satou M."/>
        </authorList>
    </citation>
    <scope>NUCLEOTIDE SEQUENCE [LARGE SCALE GENOMIC DNA]</scope>
    <source>
        <strain evidence="3">MAFF 302110</strain>
    </source>
</reference>
<dbReference type="Proteomes" id="UP001377830">
    <property type="component" value="Chromosome"/>
</dbReference>
<sequence length="79" mass="8687">MLAQGLYSHTQRARLARPSTARSPANVSAATIPPASANSTATVISEFQLSPPYSVCDRSDKLNYYVKKMTFILIINRVE</sequence>
<accession>A0AAN0KHL0</accession>
<dbReference type="EMBL" id="AP028908">
    <property type="protein sequence ID" value="BES85599.1"/>
    <property type="molecule type" value="Genomic_DNA"/>
</dbReference>
<dbReference type="KEGG" id="parl:PEC302110_26960"/>